<evidence type="ECO:0000256" key="2">
    <source>
        <dbReference type="SAM" id="Phobius"/>
    </source>
</evidence>
<sequence length="174" mass="18484">MANTIMPERSDGQSGIGFVDDPQGRLEGAATSAGLRSDCSPGPVNGLWADADWLLCRDGKWRPVEPGAFPLAHGAPSRVGRLRAYGNAINAEAATQFIAAYMVGSMNTRRTAIWLGSLFGGLLYLFILAAGPISGRHHHSRIYAPVRSRPVIRITAASPAGGGRHEENTRSSGF</sequence>
<proteinExistence type="predicted"/>
<name>A0AAU8GSQ4_9VIRU</name>
<dbReference type="GO" id="GO:0008168">
    <property type="term" value="F:methyltransferase activity"/>
    <property type="evidence" value="ECO:0007669"/>
    <property type="project" value="UniProtKB-KW"/>
</dbReference>
<feature type="transmembrane region" description="Helical" evidence="2">
    <location>
        <begin position="112"/>
        <end position="133"/>
    </location>
</feature>
<evidence type="ECO:0000313" key="3">
    <source>
        <dbReference type="EMBL" id="XCH45304.1"/>
    </source>
</evidence>
<keyword evidence="3" id="KW-0808">Transferase</keyword>
<feature type="compositionally biased region" description="Basic and acidic residues" evidence="1">
    <location>
        <begin position="163"/>
        <end position="174"/>
    </location>
</feature>
<accession>A0AAU8GSQ4</accession>
<keyword evidence="3" id="KW-0489">Methyltransferase</keyword>
<keyword evidence="2" id="KW-0472">Membrane</keyword>
<dbReference type="GO" id="GO:0032259">
    <property type="term" value="P:methylation"/>
    <property type="evidence" value="ECO:0007669"/>
    <property type="project" value="UniProtKB-KW"/>
</dbReference>
<protein>
    <submittedName>
        <fullName evidence="3">DNA methyltransferase</fullName>
    </submittedName>
</protein>
<feature type="region of interest" description="Disordered" evidence="1">
    <location>
        <begin position="155"/>
        <end position="174"/>
    </location>
</feature>
<keyword evidence="2" id="KW-1133">Transmembrane helix</keyword>
<evidence type="ECO:0000256" key="1">
    <source>
        <dbReference type="SAM" id="MobiDB-lite"/>
    </source>
</evidence>
<feature type="region of interest" description="Disordered" evidence="1">
    <location>
        <begin position="1"/>
        <end position="21"/>
    </location>
</feature>
<dbReference type="EMBL" id="PP931175">
    <property type="protein sequence ID" value="XCH45304.1"/>
    <property type="molecule type" value="Genomic_DNA"/>
</dbReference>
<organism evidence="3">
    <name type="scientific">Pseudomonas phage PACT201</name>
    <dbReference type="NCBI Taxonomy" id="3230130"/>
    <lineage>
        <taxon>Viruses</taxon>
    </lineage>
</organism>
<keyword evidence="2" id="KW-0812">Transmembrane</keyword>
<reference evidence="3" key="1">
    <citation type="submission" date="2024-06" db="EMBL/GenBank/DDBJ databases">
        <authorList>
            <person name="Yerushalmy O."/>
            <person name="Alkalay-Oren S."/>
            <person name="Coppenhagn-Glazer S."/>
            <person name="Hazan R."/>
        </authorList>
    </citation>
    <scope>NUCLEOTIDE SEQUENCE</scope>
</reference>